<reference evidence="2" key="1">
    <citation type="journal article" date="2019" name="Microbiol. Immunol.">
        <title>Molecular and phenotypic characterization of Leptospira johnsonii sp. nov., Leptospira ellinghausenii sp. nov. and Leptospira ryugenii sp. nov. isolated from soil and water in Japan.</title>
        <authorList>
            <person name="Masuzawa T."/>
            <person name="Saito M."/>
            <person name="Nakao R."/>
            <person name="Nikaido Y."/>
            <person name="Matsumoto M."/>
            <person name="Ogawa M."/>
            <person name="Yokoyama M."/>
            <person name="Hidaka Y."/>
            <person name="Tomita J."/>
            <person name="Sakakibara K."/>
            <person name="Suzuki K."/>
            <person name="Yasuda S."/>
            <person name="Sato H."/>
            <person name="Yamaguchi M."/>
            <person name="Yoshida S.I."/>
            <person name="Koizumi N."/>
            <person name="Kawamura Y."/>
        </authorList>
    </citation>
    <scope>NUCLEOTIDE SEQUENCE [LARGE SCALE GENOMIC DNA]</scope>
    <source>
        <strain evidence="2">E18</strain>
    </source>
</reference>
<organism evidence="1 2">
    <name type="scientific">Leptospira ellinghausenii</name>
    <dbReference type="NCBI Taxonomy" id="1917822"/>
    <lineage>
        <taxon>Bacteria</taxon>
        <taxon>Pseudomonadati</taxon>
        <taxon>Spirochaetota</taxon>
        <taxon>Spirochaetia</taxon>
        <taxon>Leptospirales</taxon>
        <taxon>Leptospiraceae</taxon>
        <taxon>Leptospira</taxon>
    </lineage>
</organism>
<sequence length="252" mass="29902">MDRVTWLDEAYQESISITDTGIVSRNLDLSRKVLVLLSALNSNLRLNKFLLIFLRIFFKGLLGRIFTRFKGKILDFGGGYGLLVRMLRDFGLDAYWTDPYSKNLFSKGFDGSLENSFECLISFEVLEHLLEPDTHFQNILIEQSPRFYIFSTESYGEKIPPQNWWYFSFLTGQHISFYNQKTFSYIARKYNYHSYSINQSFHLFSKEKLNIKLIKFLVERSDIFYNYAKINYDSLTWSDHDKMMKSLENKIK</sequence>
<name>A0A2P2D9S2_9LEPT</name>
<keyword evidence="2" id="KW-1185">Reference proteome</keyword>
<gene>
    <name evidence="1" type="ORF">LPTSP2_06440</name>
</gene>
<dbReference type="SUPFAM" id="SSF53335">
    <property type="entry name" value="S-adenosyl-L-methionine-dependent methyltransferases"/>
    <property type="match status" value="1"/>
</dbReference>
<dbReference type="InterPro" id="IPR029063">
    <property type="entry name" value="SAM-dependent_MTases_sf"/>
</dbReference>
<accession>A0A2P2D9S2</accession>
<keyword evidence="1" id="KW-0489">Methyltransferase</keyword>
<dbReference type="AlphaFoldDB" id="A0A2P2D9S2"/>
<dbReference type="GO" id="GO:0008168">
    <property type="term" value="F:methyltransferase activity"/>
    <property type="evidence" value="ECO:0007669"/>
    <property type="project" value="UniProtKB-KW"/>
</dbReference>
<dbReference type="Gene3D" id="3.40.50.150">
    <property type="entry name" value="Vaccinia Virus protein VP39"/>
    <property type="match status" value="1"/>
</dbReference>
<comment type="caution">
    <text evidence="1">The sequence shown here is derived from an EMBL/GenBank/DDBJ whole genome shotgun (WGS) entry which is preliminary data.</text>
</comment>
<dbReference type="Proteomes" id="UP000245206">
    <property type="component" value="Unassembled WGS sequence"/>
</dbReference>
<dbReference type="GO" id="GO:0032259">
    <property type="term" value="P:methylation"/>
    <property type="evidence" value="ECO:0007669"/>
    <property type="project" value="UniProtKB-KW"/>
</dbReference>
<dbReference type="Pfam" id="PF13489">
    <property type="entry name" value="Methyltransf_23"/>
    <property type="match status" value="1"/>
</dbReference>
<keyword evidence="1" id="KW-0808">Transferase</keyword>
<evidence type="ECO:0000313" key="1">
    <source>
        <dbReference type="EMBL" id="GBF41372.1"/>
    </source>
</evidence>
<evidence type="ECO:0000313" key="2">
    <source>
        <dbReference type="Proteomes" id="UP000245206"/>
    </source>
</evidence>
<dbReference type="EMBL" id="BFAZ01000003">
    <property type="protein sequence ID" value="GBF41372.1"/>
    <property type="molecule type" value="Genomic_DNA"/>
</dbReference>
<protein>
    <submittedName>
        <fullName evidence="1">Methyltransferase domain protein</fullName>
    </submittedName>
</protein>
<proteinExistence type="predicted"/>